<name>A0A941EN98_9ACTN</name>
<dbReference type="PROSITE" id="PS50075">
    <property type="entry name" value="CARRIER"/>
    <property type="match status" value="1"/>
</dbReference>
<dbReference type="Pfam" id="PF00550">
    <property type="entry name" value="PP-binding"/>
    <property type="match status" value="1"/>
</dbReference>
<reference evidence="2" key="1">
    <citation type="submission" date="2021-04" db="EMBL/GenBank/DDBJ databases">
        <title>Genome based classification of Actinospica acidithermotolerans sp. nov., an actinobacterium isolated from an Indonesian hot spring.</title>
        <authorList>
            <person name="Kusuma A.B."/>
            <person name="Putra K.E."/>
            <person name="Nafisah S."/>
            <person name="Loh J."/>
            <person name="Nouioui I."/>
            <person name="Goodfellow M."/>
        </authorList>
    </citation>
    <scope>NUCLEOTIDE SEQUENCE</scope>
    <source>
        <strain evidence="2">CSCA 57</strain>
    </source>
</reference>
<dbReference type="InterPro" id="IPR036736">
    <property type="entry name" value="ACP-like_sf"/>
</dbReference>
<dbReference type="Proteomes" id="UP000675781">
    <property type="component" value="Unassembled WGS sequence"/>
</dbReference>
<feature type="domain" description="Carrier" evidence="1">
    <location>
        <begin position="1"/>
        <end position="78"/>
    </location>
</feature>
<gene>
    <name evidence="2" type="ORF">KDL01_09540</name>
</gene>
<dbReference type="RefSeq" id="WP_212528030.1">
    <property type="nucleotide sequence ID" value="NZ_JAGSOG010000032.1"/>
</dbReference>
<comment type="caution">
    <text evidence="2">The sequence shown here is derived from an EMBL/GenBank/DDBJ whole genome shotgun (WGS) entry which is preliminary data.</text>
</comment>
<dbReference type="Gene3D" id="1.10.1200.10">
    <property type="entry name" value="ACP-like"/>
    <property type="match status" value="1"/>
</dbReference>
<accession>A0A941EN98</accession>
<dbReference type="AlphaFoldDB" id="A0A941EN98"/>
<dbReference type="EMBL" id="JAGSOG010000032">
    <property type="protein sequence ID" value="MBR7833508.1"/>
    <property type="molecule type" value="Genomic_DNA"/>
</dbReference>
<evidence type="ECO:0000313" key="3">
    <source>
        <dbReference type="Proteomes" id="UP000675781"/>
    </source>
</evidence>
<organism evidence="2 3">
    <name type="scientific">Actinospica durhamensis</name>
    <dbReference type="NCBI Taxonomy" id="1508375"/>
    <lineage>
        <taxon>Bacteria</taxon>
        <taxon>Bacillati</taxon>
        <taxon>Actinomycetota</taxon>
        <taxon>Actinomycetes</taxon>
        <taxon>Catenulisporales</taxon>
        <taxon>Actinospicaceae</taxon>
        <taxon>Actinospica</taxon>
    </lineage>
</organism>
<protein>
    <submittedName>
        <fullName evidence="2">Acyl carrier protein</fullName>
    </submittedName>
</protein>
<proteinExistence type="predicted"/>
<sequence>MLDTTAGKISAFIAHRFPKATITDADDIFSLGFINSLFAMELVMFLEKEFGITLPNNELVIDNFRTVTRMAELVGRLRPEPAAV</sequence>
<dbReference type="SUPFAM" id="SSF47336">
    <property type="entry name" value="ACP-like"/>
    <property type="match status" value="1"/>
</dbReference>
<dbReference type="InterPro" id="IPR009081">
    <property type="entry name" value="PP-bd_ACP"/>
</dbReference>
<evidence type="ECO:0000259" key="1">
    <source>
        <dbReference type="PROSITE" id="PS50075"/>
    </source>
</evidence>
<evidence type="ECO:0000313" key="2">
    <source>
        <dbReference type="EMBL" id="MBR7833508.1"/>
    </source>
</evidence>
<keyword evidence="3" id="KW-1185">Reference proteome</keyword>